<organism evidence="1 2">
    <name type="scientific">Micromonospora inaquosa</name>
    <dbReference type="NCBI Taxonomy" id="2203716"/>
    <lineage>
        <taxon>Bacteria</taxon>
        <taxon>Bacillati</taxon>
        <taxon>Actinomycetota</taxon>
        <taxon>Actinomycetes</taxon>
        <taxon>Micromonosporales</taxon>
        <taxon>Micromonosporaceae</taxon>
        <taxon>Micromonospora</taxon>
    </lineage>
</organism>
<dbReference type="Proteomes" id="UP000282312">
    <property type="component" value="Unassembled WGS sequence"/>
</dbReference>
<comment type="caution">
    <text evidence="1">The sequence shown here is derived from an EMBL/GenBank/DDBJ whole genome shotgun (WGS) entry which is preliminary data.</text>
</comment>
<dbReference type="EMBL" id="QGSZ01000314">
    <property type="protein sequence ID" value="RQW97660.1"/>
    <property type="molecule type" value="Genomic_DNA"/>
</dbReference>
<dbReference type="RefSeq" id="WP_124776380.1">
    <property type="nucleotide sequence ID" value="NZ_QGSZ01000314.1"/>
</dbReference>
<gene>
    <name evidence="1" type="ORF">DLJ59_28690</name>
</gene>
<protein>
    <submittedName>
        <fullName evidence="1">Uncharacterized protein</fullName>
    </submittedName>
</protein>
<proteinExistence type="predicted"/>
<accession>A0A3N9WA20</accession>
<name>A0A3N9WA20_9ACTN</name>
<evidence type="ECO:0000313" key="2">
    <source>
        <dbReference type="Proteomes" id="UP000282312"/>
    </source>
</evidence>
<reference evidence="1 2" key="1">
    <citation type="submission" date="2018-05" db="EMBL/GenBank/DDBJ databases">
        <title>Micromonospora from Atacama Desert.</title>
        <authorList>
            <person name="Carro L."/>
            <person name="Goodfellow M."/>
            <person name="Klenk H.-P."/>
        </authorList>
    </citation>
    <scope>NUCLEOTIDE SEQUENCE [LARGE SCALE GENOMIC DNA]</scope>
    <source>
        <strain evidence="1 2">LB39</strain>
    </source>
</reference>
<evidence type="ECO:0000313" key="1">
    <source>
        <dbReference type="EMBL" id="RQW97660.1"/>
    </source>
</evidence>
<sequence length="92" mass="9793">MAPLLAALTFLGVWLVVQPAITPANDSYRYARATLTVLGASPADAERNALTAACADLARWRAREAALDPVAMETPLISGKRPTSASRNIRTD</sequence>
<keyword evidence="2" id="KW-1185">Reference proteome</keyword>
<dbReference type="AlphaFoldDB" id="A0A3N9WA20"/>